<dbReference type="EMBL" id="LJOW01000138">
    <property type="protein sequence ID" value="OBQ41726.1"/>
    <property type="molecule type" value="Genomic_DNA"/>
</dbReference>
<feature type="non-terminal residue" evidence="1">
    <location>
        <position position="1"/>
    </location>
</feature>
<reference evidence="1 2" key="1">
    <citation type="submission" date="2015-09" db="EMBL/GenBank/DDBJ databases">
        <title>Aphanizomenon flos-aquae WA102.</title>
        <authorList>
            <person name="Driscoll C."/>
        </authorList>
    </citation>
    <scope>NUCLEOTIDE SEQUENCE [LARGE SCALE GENOMIC DNA]</scope>
    <source>
        <strain evidence="1">WA102</strain>
    </source>
</reference>
<evidence type="ECO:0000313" key="2">
    <source>
        <dbReference type="Proteomes" id="UP000092093"/>
    </source>
</evidence>
<gene>
    <name evidence="1" type="ORF">AN484_20375</name>
</gene>
<dbReference type="SUPFAM" id="SSF53756">
    <property type="entry name" value="UDP-Glycosyltransferase/glycogen phosphorylase"/>
    <property type="match status" value="1"/>
</dbReference>
<evidence type="ECO:0000313" key="1">
    <source>
        <dbReference type="EMBL" id="OBQ41726.1"/>
    </source>
</evidence>
<accession>A0A1B7WX74</accession>
<name>A0A1B7WX74_APHFL</name>
<comment type="caution">
    <text evidence="1">The sequence shown here is derived from an EMBL/GenBank/DDBJ whole genome shotgun (WGS) entry which is preliminary data.</text>
</comment>
<protein>
    <submittedName>
        <fullName evidence="1">Uncharacterized protein</fullName>
    </submittedName>
</protein>
<dbReference type="Proteomes" id="UP000092093">
    <property type="component" value="Unassembled WGS sequence"/>
</dbReference>
<dbReference type="AlphaFoldDB" id="A0A1B7WX74"/>
<organism evidence="1 2">
    <name type="scientific">Aphanizomenon flos-aquae WA102</name>
    <dbReference type="NCBI Taxonomy" id="1710896"/>
    <lineage>
        <taxon>Bacteria</taxon>
        <taxon>Bacillati</taxon>
        <taxon>Cyanobacteriota</taxon>
        <taxon>Cyanophyceae</taxon>
        <taxon>Nostocales</taxon>
        <taxon>Aphanizomenonaceae</taxon>
        <taxon>Aphanizomenon</taxon>
    </lineage>
</organism>
<proteinExistence type="predicted"/>
<sequence length="85" mass="9955">SIREPAWKIERRQGEIELADHIFVASYITRKALLEIDIQEEKITVIPYCAPVDYFHPQPKPDICFRALFVGLETIIWFGVRVKII</sequence>